<keyword evidence="4" id="KW-1185">Reference proteome</keyword>
<gene>
    <name evidence="3" type="ORF">THASP1DRAFT_23111</name>
</gene>
<keyword evidence="1" id="KW-0175">Coiled coil</keyword>
<evidence type="ECO:0000256" key="1">
    <source>
        <dbReference type="SAM" id="Coils"/>
    </source>
</evidence>
<dbReference type="AlphaFoldDB" id="A0A4P9XSA2"/>
<organism evidence="3 4">
    <name type="scientific">Thamnocephalis sphaerospora</name>
    <dbReference type="NCBI Taxonomy" id="78915"/>
    <lineage>
        <taxon>Eukaryota</taxon>
        <taxon>Fungi</taxon>
        <taxon>Fungi incertae sedis</taxon>
        <taxon>Zoopagomycota</taxon>
        <taxon>Zoopagomycotina</taxon>
        <taxon>Zoopagomycetes</taxon>
        <taxon>Zoopagales</taxon>
        <taxon>Sigmoideomycetaceae</taxon>
        <taxon>Thamnocephalis</taxon>
    </lineage>
</organism>
<evidence type="ECO:0000313" key="3">
    <source>
        <dbReference type="EMBL" id="RKP08988.1"/>
    </source>
</evidence>
<feature type="region of interest" description="Disordered" evidence="2">
    <location>
        <begin position="250"/>
        <end position="283"/>
    </location>
</feature>
<protein>
    <recommendedName>
        <fullName evidence="5">Retrotransposon gag domain-containing protein</fullName>
    </recommendedName>
</protein>
<proteinExistence type="predicted"/>
<feature type="coiled-coil region" evidence="1">
    <location>
        <begin position="2"/>
        <end position="29"/>
    </location>
</feature>
<dbReference type="Proteomes" id="UP000271241">
    <property type="component" value="Unassembled WGS sequence"/>
</dbReference>
<feature type="compositionally biased region" description="Low complexity" evidence="2">
    <location>
        <begin position="252"/>
        <end position="262"/>
    </location>
</feature>
<feature type="compositionally biased region" description="Polar residues" evidence="2">
    <location>
        <begin position="274"/>
        <end position="283"/>
    </location>
</feature>
<sequence>MTHQERQEMELLKEEIRTLRETLSKVQGINLEAAASAPHNTDRQSEDSTPAFTKTIERFAAEPHQDPINWLRRLESRARLHQWTDAQKLFCVGYYFTGPASVWWVEVEDKIVNWKRGDTVIDFEPDCFYGAFFSYFIPTGLLSQWDDELGEAKLQPAHVRYLREVDERDIRRRFLAGLGRDMQVQVHLRTGVNAKLEDLLKAAKHVEYAFQMADHYNAASPKVTQSQSSLPFGASPVSTYVYQPTYQQVLFPPSQNQPSQLRRPPRPRQPSSQASLFFGSNTQ</sequence>
<name>A0A4P9XSA2_9FUNG</name>
<dbReference type="EMBL" id="KZ992552">
    <property type="protein sequence ID" value="RKP08988.1"/>
    <property type="molecule type" value="Genomic_DNA"/>
</dbReference>
<evidence type="ECO:0000256" key="2">
    <source>
        <dbReference type="SAM" id="MobiDB-lite"/>
    </source>
</evidence>
<accession>A0A4P9XSA2</accession>
<evidence type="ECO:0008006" key="5">
    <source>
        <dbReference type="Google" id="ProtNLM"/>
    </source>
</evidence>
<reference evidence="4" key="1">
    <citation type="journal article" date="2018" name="Nat. Microbiol.">
        <title>Leveraging single-cell genomics to expand the fungal tree of life.</title>
        <authorList>
            <person name="Ahrendt S.R."/>
            <person name="Quandt C.A."/>
            <person name="Ciobanu D."/>
            <person name="Clum A."/>
            <person name="Salamov A."/>
            <person name="Andreopoulos B."/>
            <person name="Cheng J.F."/>
            <person name="Woyke T."/>
            <person name="Pelin A."/>
            <person name="Henrissat B."/>
            <person name="Reynolds N.K."/>
            <person name="Benny G.L."/>
            <person name="Smith M.E."/>
            <person name="James T.Y."/>
            <person name="Grigoriev I.V."/>
        </authorList>
    </citation>
    <scope>NUCLEOTIDE SEQUENCE [LARGE SCALE GENOMIC DNA]</scope>
    <source>
        <strain evidence="4">RSA 1356</strain>
    </source>
</reference>
<evidence type="ECO:0000313" key="4">
    <source>
        <dbReference type="Proteomes" id="UP000271241"/>
    </source>
</evidence>